<dbReference type="Proteomes" id="UP000541033">
    <property type="component" value="Unassembled WGS sequence"/>
</dbReference>
<protein>
    <submittedName>
        <fullName evidence="1">Uncharacterized protein</fullName>
    </submittedName>
</protein>
<reference evidence="1 2" key="1">
    <citation type="submission" date="2020-02" db="EMBL/GenBank/DDBJ databases">
        <title>Sequencing the genomes of 1000 actinobacteria strains.</title>
        <authorList>
            <person name="Klenk H.-P."/>
        </authorList>
    </citation>
    <scope>NUCLEOTIDE SEQUENCE [LARGE SCALE GENOMIC DNA]</scope>
    <source>
        <strain evidence="1 2">DSM 27960</strain>
    </source>
</reference>
<gene>
    <name evidence="1" type="ORF">FHX76_000489</name>
</gene>
<evidence type="ECO:0000313" key="2">
    <source>
        <dbReference type="Proteomes" id="UP000541033"/>
    </source>
</evidence>
<dbReference type="AlphaFoldDB" id="A0A7X5QZ27"/>
<evidence type="ECO:0000313" key="1">
    <source>
        <dbReference type="EMBL" id="NIH52621.1"/>
    </source>
</evidence>
<accession>A0A7X5QZ27</accession>
<keyword evidence="2" id="KW-1185">Reference proteome</keyword>
<proteinExistence type="predicted"/>
<sequence>MIIVFLVMAVLIFLVLGMIIRLVMSAVLGNSRSARCRTISLDANGNIVSIKFWSLTESAGEKTRVLNQKAGRTTASVVSMCQHPGSNATCESSMPFVEVGHRIGTCPCKCHNSDGESAEVPLPSTSFQL</sequence>
<comment type="caution">
    <text evidence="1">The sequence shown here is derived from an EMBL/GenBank/DDBJ whole genome shotgun (WGS) entry which is preliminary data.</text>
</comment>
<dbReference type="EMBL" id="JAAMOX010000001">
    <property type="protein sequence ID" value="NIH52621.1"/>
    <property type="molecule type" value="Genomic_DNA"/>
</dbReference>
<dbReference type="RefSeq" id="WP_167147444.1">
    <property type="nucleotide sequence ID" value="NZ_JAAMOX010000001.1"/>
</dbReference>
<name>A0A7X5QZ27_9MICO</name>
<organism evidence="1 2">
    <name type="scientific">Lysinibacter cavernae</name>
    <dbReference type="NCBI Taxonomy" id="1640652"/>
    <lineage>
        <taxon>Bacteria</taxon>
        <taxon>Bacillati</taxon>
        <taxon>Actinomycetota</taxon>
        <taxon>Actinomycetes</taxon>
        <taxon>Micrococcales</taxon>
        <taxon>Microbacteriaceae</taxon>
        <taxon>Lysinibacter</taxon>
    </lineage>
</organism>